<evidence type="ECO:0000256" key="1">
    <source>
        <dbReference type="ARBA" id="ARBA00022676"/>
    </source>
</evidence>
<dbReference type="AlphaFoldDB" id="A0A2X4UMY8"/>
<proteinExistence type="predicted"/>
<dbReference type="Gene3D" id="3.40.50.2000">
    <property type="entry name" value="Glycogen Phosphorylase B"/>
    <property type="match status" value="2"/>
</dbReference>
<reference evidence="4 5" key="1">
    <citation type="submission" date="2018-06" db="EMBL/GenBank/DDBJ databases">
        <authorList>
            <consortium name="Pathogen Informatics"/>
            <person name="Doyle S."/>
        </authorList>
    </citation>
    <scope>NUCLEOTIDE SEQUENCE [LARGE SCALE GENOMIC DNA]</scope>
    <source>
        <strain evidence="4 5">NCTC10994</strain>
    </source>
</reference>
<dbReference type="RefSeq" id="WP_169848923.1">
    <property type="nucleotide sequence ID" value="NZ_JAFBBL010000001.1"/>
</dbReference>
<sequence>MRAPLKALFVNENIGGHATVHHSLRRAFADRDDLDVEFLDAEGPGLLGKIMRAPVPGPARLDLDLQALRGQLVHSHGVRRRLRQRLEAGGFDVLHVYTQNCMLGSADVVRGIPTVVTTDSTNELNAYLLPYRAATRFTPLAVRAAVRFERPVLDAAVTVVANGRRTAESLTGPMYGLPGDKVRTMAPGIWSPFLTGERSLPDRTGRARPTVVFVGTSMERKGGNSLLRLHQKYLADVCDLVLVTKDAVPESRAVTVIDDLDSGDDRLWDILAAADLMCFPSGMDQAPNVILEAGAAGLPVIASTVGSIPEMVDDGETGLLVDHGDEDALLAALRLLLADGIRRREMGELAHARIAEHFDIRTTAARLAELLYEAHGTVAAR</sequence>
<dbReference type="Pfam" id="PF13692">
    <property type="entry name" value="Glyco_trans_1_4"/>
    <property type="match status" value="1"/>
</dbReference>
<accession>A0A2X4UMY8</accession>
<evidence type="ECO:0000313" key="4">
    <source>
        <dbReference type="EMBL" id="SQI35952.1"/>
    </source>
</evidence>
<dbReference type="KEGG" id="rcr:NCTC10994_03198"/>
<protein>
    <submittedName>
        <fullName evidence="4">Glycosyltransferase</fullName>
        <ecNumber evidence="4">2.4.-.-</ecNumber>
        <ecNumber evidence="4">2.4.1.250</ecNumber>
    </submittedName>
</protein>
<dbReference type="EMBL" id="LS483468">
    <property type="protein sequence ID" value="SQI35952.1"/>
    <property type="molecule type" value="Genomic_DNA"/>
</dbReference>
<dbReference type="EC" id="2.4.-.-" evidence="4"/>
<feature type="domain" description="Glycosyltransferase subfamily 4-like N-terminal" evidence="3">
    <location>
        <begin position="14"/>
        <end position="189"/>
    </location>
</feature>
<dbReference type="GO" id="GO:0102710">
    <property type="term" value="F:D-inositol-3-phosphate glycosyltransferase activity"/>
    <property type="evidence" value="ECO:0007669"/>
    <property type="project" value="UniProtKB-EC"/>
</dbReference>
<keyword evidence="2 4" id="KW-0808">Transferase</keyword>
<dbReference type="Pfam" id="PF13439">
    <property type="entry name" value="Glyco_transf_4"/>
    <property type="match status" value="1"/>
</dbReference>
<dbReference type="Proteomes" id="UP000249091">
    <property type="component" value="Chromosome 1"/>
</dbReference>
<keyword evidence="1 4" id="KW-0328">Glycosyltransferase</keyword>
<dbReference type="CDD" id="cd03801">
    <property type="entry name" value="GT4_PimA-like"/>
    <property type="match status" value="1"/>
</dbReference>
<organism evidence="4 5">
    <name type="scientific">Rhodococcus coprophilus</name>
    <dbReference type="NCBI Taxonomy" id="38310"/>
    <lineage>
        <taxon>Bacteria</taxon>
        <taxon>Bacillati</taxon>
        <taxon>Actinomycetota</taxon>
        <taxon>Actinomycetes</taxon>
        <taxon>Mycobacteriales</taxon>
        <taxon>Nocardiaceae</taxon>
        <taxon>Rhodococcus</taxon>
    </lineage>
</organism>
<evidence type="ECO:0000256" key="2">
    <source>
        <dbReference type="ARBA" id="ARBA00022679"/>
    </source>
</evidence>
<dbReference type="EC" id="2.4.1.250" evidence="4"/>
<name>A0A2X4UMY8_9NOCA</name>
<dbReference type="PANTHER" id="PTHR12526:SF590">
    <property type="entry name" value="ALPHA-MALTOSE-1-PHOSPHATE SYNTHASE"/>
    <property type="match status" value="1"/>
</dbReference>
<evidence type="ECO:0000313" key="5">
    <source>
        <dbReference type="Proteomes" id="UP000249091"/>
    </source>
</evidence>
<dbReference type="STRING" id="1219011.GCA_001895045_03534"/>
<dbReference type="PANTHER" id="PTHR12526">
    <property type="entry name" value="GLYCOSYLTRANSFERASE"/>
    <property type="match status" value="1"/>
</dbReference>
<dbReference type="SUPFAM" id="SSF53756">
    <property type="entry name" value="UDP-Glycosyltransferase/glycogen phosphorylase"/>
    <property type="match status" value="1"/>
</dbReference>
<gene>
    <name evidence="4" type="primary">mshA_1</name>
    <name evidence="4" type="ORF">NCTC10994_03198</name>
</gene>
<dbReference type="InterPro" id="IPR028098">
    <property type="entry name" value="Glyco_trans_4-like_N"/>
</dbReference>
<evidence type="ECO:0000259" key="3">
    <source>
        <dbReference type="Pfam" id="PF13439"/>
    </source>
</evidence>
<keyword evidence="5" id="KW-1185">Reference proteome</keyword>